<dbReference type="CDD" id="cd00051">
    <property type="entry name" value="EFh"/>
    <property type="match status" value="1"/>
</dbReference>
<evidence type="ECO:0000256" key="1">
    <source>
        <dbReference type="ARBA" id="ARBA00022737"/>
    </source>
</evidence>
<keyword evidence="6" id="KW-1185">Reference proteome</keyword>
<evidence type="ECO:0000256" key="3">
    <source>
        <dbReference type="SAM" id="MobiDB-lite"/>
    </source>
</evidence>
<dbReference type="Pfam" id="PF13202">
    <property type="entry name" value="EF-hand_5"/>
    <property type="match status" value="1"/>
</dbReference>
<dbReference type="InterPro" id="IPR002048">
    <property type="entry name" value="EF_hand_dom"/>
</dbReference>
<dbReference type="InterPro" id="IPR018247">
    <property type="entry name" value="EF_Hand_1_Ca_BS"/>
</dbReference>
<feature type="region of interest" description="Disordered" evidence="3">
    <location>
        <begin position="1"/>
        <end position="26"/>
    </location>
</feature>
<evidence type="ECO:0000256" key="2">
    <source>
        <dbReference type="ARBA" id="ARBA00022837"/>
    </source>
</evidence>
<gene>
    <name evidence="5" type="ORF">ZIOFF_006890</name>
</gene>
<dbReference type="EMBL" id="JACMSC010000002">
    <property type="protein sequence ID" value="KAG6533030.1"/>
    <property type="molecule type" value="Genomic_DNA"/>
</dbReference>
<organism evidence="5 6">
    <name type="scientific">Zingiber officinale</name>
    <name type="common">Ginger</name>
    <name type="synonym">Amomum zingiber</name>
    <dbReference type="NCBI Taxonomy" id="94328"/>
    <lineage>
        <taxon>Eukaryota</taxon>
        <taxon>Viridiplantae</taxon>
        <taxon>Streptophyta</taxon>
        <taxon>Embryophyta</taxon>
        <taxon>Tracheophyta</taxon>
        <taxon>Spermatophyta</taxon>
        <taxon>Magnoliopsida</taxon>
        <taxon>Liliopsida</taxon>
        <taxon>Zingiberales</taxon>
        <taxon>Zingiberaceae</taxon>
        <taxon>Zingiber</taxon>
    </lineage>
</organism>
<dbReference type="SMART" id="SM00054">
    <property type="entry name" value="EFh"/>
    <property type="match status" value="1"/>
</dbReference>
<dbReference type="PANTHER" id="PTHR23050">
    <property type="entry name" value="CALCIUM BINDING PROTEIN"/>
    <property type="match status" value="1"/>
</dbReference>
<comment type="caution">
    <text evidence="5">The sequence shown here is derived from an EMBL/GenBank/DDBJ whole genome shotgun (WGS) entry which is preliminary data.</text>
</comment>
<dbReference type="OrthoDB" id="26525at2759"/>
<name>A0A8J5I027_ZINOF</name>
<feature type="compositionally biased region" description="Gly residues" evidence="3">
    <location>
        <begin position="1"/>
        <end position="11"/>
    </location>
</feature>
<dbReference type="AlphaFoldDB" id="A0A8J5I027"/>
<dbReference type="PROSITE" id="PS50222">
    <property type="entry name" value="EF_HAND_2"/>
    <property type="match status" value="1"/>
</dbReference>
<evidence type="ECO:0000313" key="6">
    <source>
        <dbReference type="Proteomes" id="UP000734854"/>
    </source>
</evidence>
<protein>
    <recommendedName>
        <fullName evidence="4">EF-hand domain-containing protein</fullName>
    </recommendedName>
</protein>
<feature type="domain" description="EF-hand" evidence="4">
    <location>
        <begin position="23"/>
        <end position="58"/>
    </location>
</feature>
<dbReference type="Proteomes" id="UP000734854">
    <property type="component" value="Unassembled WGS sequence"/>
</dbReference>
<dbReference type="GO" id="GO:0005509">
    <property type="term" value="F:calcium ion binding"/>
    <property type="evidence" value="ECO:0007669"/>
    <property type="project" value="InterPro"/>
</dbReference>
<accession>A0A8J5I027</accession>
<dbReference type="Pfam" id="PF00036">
    <property type="entry name" value="EF-hand_1"/>
    <property type="match status" value="1"/>
</dbReference>
<sequence>MAIKGSSGGAAGRSIMRSTSSEVTEEEFKEWLRSFDTDRDGRISRAELRQAMRSIHLWFSGWRSRCGIRYADADGDGFIEDDEIDSLIHFAQHHLGLKITTY</sequence>
<evidence type="ECO:0000259" key="4">
    <source>
        <dbReference type="PROSITE" id="PS50222"/>
    </source>
</evidence>
<reference evidence="5 6" key="1">
    <citation type="submission" date="2020-08" db="EMBL/GenBank/DDBJ databases">
        <title>Plant Genome Project.</title>
        <authorList>
            <person name="Zhang R.-G."/>
        </authorList>
    </citation>
    <scope>NUCLEOTIDE SEQUENCE [LARGE SCALE GENOMIC DNA]</scope>
    <source>
        <tissue evidence="5">Rhizome</tissue>
    </source>
</reference>
<keyword evidence="2" id="KW-0106">Calcium</keyword>
<evidence type="ECO:0000313" key="5">
    <source>
        <dbReference type="EMBL" id="KAG6533030.1"/>
    </source>
</evidence>
<proteinExistence type="predicted"/>
<keyword evidence="1" id="KW-0677">Repeat</keyword>
<dbReference type="InterPro" id="IPR050145">
    <property type="entry name" value="Centrin_CML-like"/>
</dbReference>
<dbReference type="PROSITE" id="PS00018">
    <property type="entry name" value="EF_HAND_1"/>
    <property type="match status" value="2"/>
</dbReference>